<protein>
    <submittedName>
        <fullName evidence="1">Uncharacterized protein</fullName>
    </submittedName>
</protein>
<dbReference type="PANTHER" id="PTHR12265:SF14">
    <property type="entry name" value="INDOLE-DITERPENE BIOSYNTHESIS PROTEIN PAXU"/>
    <property type="match status" value="1"/>
</dbReference>
<dbReference type="Proteomes" id="UP000782241">
    <property type="component" value="Unassembled WGS sequence"/>
</dbReference>
<accession>A0A9P7KMJ8</accession>
<dbReference type="PANTHER" id="PTHR12265">
    <property type="entry name" value="TRANSMEMBRANE PROTEIN 53"/>
    <property type="match status" value="1"/>
</dbReference>
<reference evidence="1" key="1">
    <citation type="submission" date="2021-04" db="EMBL/GenBank/DDBJ databases">
        <title>Draft genome of Fusarium avenaceum strain F156N33, isolated from an atmospheric sample in Virginia.</title>
        <authorList>
            <person name="Yang S."/>
            <person name="Vinatzer B.A."/>
            <person name="Coleman J."/>
        </authorList>
    </citation>
    <scope>NUCLEOTIDE SEQUENCE</scope>
    <source>
        <strain evidence="1">F156N33</strain>
    </source>
</reference>
<dbReference type="Pfam" id="PF05705">
    <property type="entry name" value="DUF829"/>
    <property type="match status" value="1"/>
</dbReference>
<comment type="caution">
    <text evidence="1">The sequence shown here is derived from an EMBL/GenBank/DDBJ whole genome shotgun (WGS) entry which is preliminary data.</text>
</comment>
<gene>
    <name evidence="1" type="ORF">KAF25_001997</name>
</gene>
<dbReference type="InterPro" id="IPR008547">
    <property type="entry name" value="DUF829_TMEM53"/>
</dbReference>
<sequence length="301" mass="33936">MTDSKKQHEFPGFTAVSGQVFIRDGTELNSKPLPSKHPRVVIIYAWGDAVPKHVVKYADGLHELFPQAKQIAVLAPIIQALRLSLDQRTENMVPVVKAAFPPEYQDGTDPDEDLVLVHVMSSTGGINYTATLNAYKRLFNRPLPHRLSILDSAPGSTSLDRENLQIWSYAMALGTARLFPWPFIVTQCLCGVFICANRCIEYISGRESAPSFSLHAMVNEELKSKTVKKLFLYSKEDELVSWSDIETNIAESRRKGYEVECVLFHGSPHVGHMRQYPDKYWAAIKDTWEAVTINMPVDKLE</sequence>
<organism evidence="1 2">
    <name type="scientific">Fusarium avenaceum</name>
    <dbReference type="NCBI Taxonomy" id="40199"/>
    <lineage>
        <taxon>Eukaryota</taxon>
        <taxon>Fungi</taxon>
        <taxon>Dikarya</taxon>
        <taxon>Ascomycota</taxon>
        <taxon>Pezizomycotina</taxon>
        <taxon>Sordariomycetes</taxon>
        <taxon>Hypocreomycetidae</taxon>
        <taxon>Hypocreales</taxon>
        <taxon>Nectriaceae</taxon>
        <taxon>Fusarium</taxon>
        <taxon>Fusarium tricinctum species complex</taxon>
    </lineage>
</organism>
<dbReference type="EMBL" id="JAGPUO010000032">
    <property type="protein sequence ID" value="KAG5655244.1"/>
    <property type="molecule type" value="Genomic_DNA"/>
</dbReference>
<dbReference type="SUPFAM" id="SSF53474">
    <property type="entry name" value="alpha/beta-Hydrolases"/>
    <property type="match status" value="1"/>
</dbReference>
<dbReference type="AlphaFoldDB" id="A0A9P7KMJ8"/>
<dbReference type="InterPro" id="IPR029058">
    <property type="entry name" value="AB_hydrolase_fold"/>
</dbReference>
<evidence type="ECO:0000313" key="1">
    <source>
        <dbReference type="EMBL" id="KAG5655244.1"/>
    </source>
</evidence>
<keyword evidence="2" id="KW-1185">Reference proteome</keyword>
<name>A0A9P7KMJ8_9HYPO</name>
<evidence type="ECO:0000313" key="2">
    <source>
        <dbReference type="Proteomes" id="UP000782241"/>
    </source>
</evidence>
<proteinExistence type="predicted"/>